<dbReference type="GO" id="GO:0012505">
    <property type="term" value="C:endomembrane system"/>
    <property type="evidence" value="ECO:0007669"/>
    <property type="project" value="UniProtKB-SubCell"/>
</dbReference>
<evidence type="ECO:0000256" key="6">
    <source>
        <dbReference type="ARBA" id="ARBA00029467"/>
    </source>
</evidence>
<feature type="transmembrane region" description="Helical" evidence="8">
    <location>
        <begin position="115"/>
        <end position="141"/>
    </location>
</feature>
<organism evidence="9 10">
    <name type="scientific">Paspalum vaginatum</name>
    <name type="common">seashore paspalum</name>
    <dbReference type="NCBI Taxonomy" id="158149"/>
    <lineage>
        <taxon>Eukaryota</taxon>
        <taxon>Viridiplantae</taxon>
        <taxon>Streptophyta</taxon>
        <taxon>Embryophyta</taxon>
        <taxon>Tracheophyta</taxon>
        <taxon>Spermatophyta</taxon>
        <taxon>Magnoliopsida</taxon>
        <taxon>Liliopsida</taxon>
        <taxon>Poales</taxon>
        <taxon>Poaceae</taxon>
        <taxon>PACMAD clade</taxon>
        <taxon>Panicoideae</taxon>
        <taxon>Andropogonodae</taxon>
        <taxon>Paspaleae</taxon>
        <taxon>Paspalinae</taxon>
        <taxon>Paspalum</taxon>
    </lineage>
</organism>
<feature type="transmembrane region" description="Helical" evidence="8">
    <location>
        <begin position="24"/>
        <end position="46"/>
    </location>
</feature>
<feature type="compositionally biased region" description="Polar residues" evidence="7">
    <location>
        <begin position="190"/>
        <end position="202"/>
    </location>
</feature>
<dbReference type="Proteomes" id="UP001164776">
    <property type="component" value="Unassembled WGS sequence"/>
</dbReference>
<comment type="caution">
    <text evidence="9">The sequence shown here is derived from an EMBL/GenBank/DDBJ whole genome shotgun (WGS) entry which is preliminary data.</text>
</comment>
<evidence type="ECO:0000313" key="9">
    <source>
        <dbReference type="EMBL" id="KAJ1256047.1"/>
    </source>
</evidence>
<keyword evidence="3" id="KW-0732">Signal</keyword>
<dbReference type="OrthoDB" id="675987at2759"/>
<dbReference type="InterPro" id="IPR009606">
    <property type="entry name" value="DEAL/Modifying_wall_lignin1/2"/>
</dbReference>
<keyword evidence="2 8" id="KW-0812">Transmembrane</keyword>
<feature type="transmembrane region" description="Helical" evidence="8">
    <location>
        <begin position="161"/>
        <end position="185"/>
    </location>
</feature>
<proteinExistence type="inferred from homology"/>
<name>A0A9W8CFQ0_9POAL</name>
<reference evidence="9 10" key="1">
    <citation type="submission" date="2022-10" db="EMBL/GenBank/DDBJ databases">
        <title>WGS assembly of Paspalum vaginatum 540-79.</title>
        <authorList>
            <person name="Sun G."/>
            <person name="Wase N."/>
            <person name="Shu S."/>
            <person name="Jenkins J."/>
            <person name="Zhou B."/>
            <person name="Torres-Rodriguez J."/>
            <person name="Chen C."/>
            <person name="Sandor L."/>
            <person name="Plott C."/>
            <person name="Yoshinga Y."/>
            <person name="Daum C."/>
            <person name="Qi P."/>
            <person name="Barry K."/>
            <person name="Lipzen A."/>
            <person name="Berry L."/>
            <person name="Pedersen C."/>
            <person name="Gottilla T."/>
            <person name="Foltz A."/>
            <person name="Yu H."/>
            <person name="O'Malley R."/>
            <person name="Zhang C."/>
            <person name="Devos K."/>
            <person name="Sigmon B."/>
            <person name="Yu B."/>
            <person name="Obata T."/>
            <person name="Schmutz J."/>
            <person name="Schnable J."/>
        </authorList>
    </citation>
    <scope>NUCLEOTIDE SEQUENCE [LARGE SCALE GENOMIC DNA]</scope>
    <source>
        <strain evidence="10">cv. 540-79</strain>
    </source>
</reference>
<evidence type="ECO:0000256" key="1">
    <source>
        <dbReference type="ARBA" id="ARBA00004127"/>
    </source>
</evidence>
<evidence type="ECO:0000256" key="3">
    <source>
        <dbReference type="ARBA" id="ARBA00022729"/>
    </source>
</evidence>
<accession>A0A9W8CFQ0</accession>
<keyword evidence="4 8" id="KW-1133">Transmembrane helix</keyword>
<comment type="similarity">
    <text evidence="6">Belongs to the DESIGUAL family.</text>
</comment>
<evidence type="ECO:0000313" key="10">
    <source>
        <dbReference type="Proteomes" id="UP001164776"/>
    </source>
</evidence>
<sequence>MSGGHVVYDESTTEKNGGGGVMRMHVVVVCSAVGFIGFVVVIIGVAGEAATAQALDDTASLLALRCVYRATPALGCGIAAALLALMAEGVVTAATVICCACFRPIREVPTQAKRIVSIALFAVSWIIVVIVVALFIAGAALNGDHVRELNADFDCDHDPGSPMFAAATVLSVLATAMQIGSYILLQATPTAGSTKPPATQQPELAMGQPVQPEHLQERDAEEEVVADSAPPPPSAPPLSRHTEPTSQVP</sequence>
<feature type="region of interest" description="Disordered" evidence="7">
    <location>
        <begin position="190"/>
        <end position="249"/>
    </location>
</feature>
<keyword evidence="10" id="KW-1185">Reference proteome</keyword>
<dbReference type="InterPro" id="IPR052222">
    <property type="entry name" value="DESIGUAL"/>
</dbReference>
<dbReference type="PANTHER" id="PTHR31769">
    <property type="entry name" value="OS07G0462200 PROTEIN-RELATED"/>
    <property type="match status" value="1"/>
</dbReference>
<keyword evidence="5 8" id="KW-0472">Membrane</keyword>
<dbReference type="Pfam" id="PF06749">
    <property type="entry name" value="DUF1218"/>
    <property type="match status" value="1"/>
</dbReference>
<dbReference type="EMBL" id="MU629568">
    <property type="protein sequence ID" value="KAJ1256047.1"/>
    <property type="molecule type" value="Genomic_DNA"/>
</dbReference>
<comment type="subcellular location">
    <subcellularLocation>
        <location evidence="1">Endomembrane system</location>
        <topology evidence="1">Multi-pass membrane protein</topology>
    </subcellularLocation>
</comment>
<evidence type="ECO:0000256" key="8">
    <source>
        <dbReference type="SAM" id="Phobius"/>
    </source>
</evidence>
<protein>
    <submittedName>
        <fullName evidence="9">Uncharacterized protein</fullName>
    </submittedName>
</protein>
<evidence type="ECO:0000256" key="2">
    <source>
        <dbReference type="ARBA" id="ARBA00022692"/>
    </source>
</evidence>
<gene>
    <name evidence="9" type="ORF">BS78_K094600</name>
</gene>
<dbReference type="AlphaFoldDB" id="A0A9W8CFQ0"/>
<feature type="transmembrane region" description="Helical" evidence="8">
    <location>
        <begin position="78"/>
        <end position="103"/>
    </location>
</feature>
<evidence type="ECO:0000256" key="5">
    <source>
        <dbReference type="ARBA" id="ARBA00023136"/>
    </source>
</evidence>
<evidence type="ECO:0000256" key="4">
    <source>
        <dbReference type="ARBA" id="ARBA00022989"/>
    </source>
</evidence>
<evidence type="ECO:0000256" key="7">
    <source>
        <dbReference type="SAM" id="MobiDB-lite"/>
    </source>
</evidence>